<dbReference type="Pfam" id="PF26026">
    <property type="entry name" value="RNA_hel_CTD"/>
    <property type="match status" value="1"/>
</dbReference>
<dbReference type="InterPro" id="IPR048333">
    <property type="entry name" value="HA2_WH"/>
</dbReference>
<dbReference type="InterPro" id="IPR014001">
    <property type="entry name" value="Helicase_ATP-bd"/>
</dbReference>
<feature type="compositionally biased region" description="Polar residues" evidence="10">
    <location>
        <begin position="1577"/>
        <end position="1608"/>
    </location>
</feature>
<dbReference type="InterPro" id="IPR059023">
    <property type="entry name" value="RNA_hel_CTD"/>
</dbReference>
<evidence type="ECO:0000259" key="14">
    <source>
        <dbReference type="PROSITE" id="PS51194"/>
    </source>
</evidence>
<dbReference type="OrthoDB" id="6103986at2759"/>
<dbReference type="GO" id="GO:0016787">
    <property type="term" value="F:hydrolase activity"/>
    <property type="evidence" value="ECO:0007669"/>
    <property type="project" value="UniProtKB-KW"/>
</dbReference>
<evidence type="ECO:0000259" key="12">
    <source>
        <dbReference type="PROSITE" id="PS51061"/>
    </source>
</evidence>
<name>A0A914BA06_PATMI</name>
<keyword evidence="16" id="KW-1185">Reference proteome</keyword>
<dbReference type="InterPro" id="IPR036867">
    <property type="entry name" value="R3H_dom_sf"/>
</dbReference>
<comment type="subcellular location">
    <subcellularLocation>
        <location evidence="1">Nucleus</location>
    </subcellularLocation>
</comment>
<dbReference type="Gene3D" id="1.25.40.20">
    <property type="entry name" value="Ankyrin repeat-containing domain"/>
    <property type="match status" value="1"/>
</dbReference>
<keyword evidence="9" id="KW-0040">ANK repeat</keyword>
<evidence type="ECO:0000256" key="3">
    <source>
        <dbReference type="ARBA" id="ARBA00022741"/>
    </source>
</evidence>
<dbReference type="InterPro" id="IPR001650">
    <property type="entry name" value="Helicase_C-like"/>
</dbReference>
<evidence type="ECO:0000313" key="15">
    <source>
        <dbReference type="EnsemblMetazoa" id="XP_038072670.1"/>
    </source>
</evidence>
<dbReference type="SMART" id="SM00393">
    <property type="entry name" value="R3H"/>
    <property type="match status" value="1"/>
</dbReference>
<keyword evidence="5" id="KW-0347">Helicase</keyword>
<evidence type="ECO:0000313" key="16">
    <source>
        <dbReference type="Proteomes" id="UP000887568"/>
    </source>
</evidence>
<sequence length="1700" mass="184920">MPRKKKEKGEASQEVGEEIKIAVNIAVKEFRHDESKKELEFPSSFSNAERKFIHLLAQSLGLKSRSKGKGASRYLTLYKKENTKQGSVTTFDLTRDSRNESHGLLQRFPVTPKERQELQPRVERRAFGMPGGQPREIPKTTGRLNNGIPQVPAKRAPSDLDAFRQTLPVYAMRDEIMKTINRHRVSMISGETGSGKTTQIPQFILDECFQKKQSCRILCTQPRRLSALSIAERVASERGESIGQTVGYQIRLESRVSPKTLLTFCTNGVLLRTLMAGDHALQSVTHVIIDEVHERDRFSDFLLIQLREILVRQKHLRVILMSAALDTELFIRYFNNCPLLSVPGKIFDVEELFLEDALKCTGYTNDKMKKFMKEKTKLAKQTVELNEWYKEPSAISPVPSEQDDDVSKLSQDFSAVSGLSGANSDKASLDASVDVADMSEWLMKAMDSALGDCWLKGKSESFDQLMHLILNENVSVDYAHSETSATPLMLASGRGNVEVVERLLSLGANPTQRASNDMTPLDWATKFNQTDVIEILQAHITNMQVEVDDESDLIKDSADISAEDRELLQAYQHSFDDERVDLNLILALLTNISDKSQEGAILVFLPGYDDIVALRDILLNDDARFADSNHYQVYTLHSSMQSSDQKKVFRKPPSGVRKIVLSTNIAETSVTINDVVFVLDSGKVKEKSFDALTSVSMLKSNWISKASAKQRKGRAGRCRPGMCFHLMSRVRYKSLPDFQTPEILRLPLQELCLHTKLLAPLNSTIADFLSKAPDPPASLIVKNAVQLLKAIDAIDNWEDMTELGHHLADLPLEPRLGKMVLYSIVLKCLDPVLTIVCALAYRDPFILPNHPSQKRAAMAVRKKYAATTFSDHMALLRAFQAWQRARSDGWEKAFCQRNFLSQATMEMIVGMRTQLLGQLRASGFVRARGPGDIRDLNTNSENWAVVKASLCAGMYPNIMKVDRKKNQLMTQTESKIRFHPNSVIHETGNGNLSMMQTHLGIVSSLPTDWLIYEEMTRFHHLTSVRCATAISPLAIALFCGPSRLPQEALFQPDDNISSYPNQDESDSDPEDEDKGQRAGLKLDDWIVLKADTEAANLALHLRQKWHTLFLRRMRMPAKPWAPGDEAVLRTIVKVLSNEEQSLGLQQPVGIGQRPKPMAMDHFNNTPPRKSVSNRFGQQPSQVNQSGTRAGTTSSKDLEFRPSTGSTRQWNCASPNKTKQPPATKQTSTLNASAPPWQGRTVYHRNSGVSSGMGPGVSGGMGPGVSGGMGPGVSGGMGPGVSGGMGPGVSGGMGPGVSGGMGPGVSGGMGPGVSGGMGPGVSGGMGPGVSGGMGPGVSGGMGPGVSGGMGPGVSGGMGPGFSGGMGPGVSGGMGPGVSGGMGPGVSGGMGSGVSGGMGPGVSSGINPSSSGRVNNSASQVYGGQQGPNGSGNPVRFFIVKCNDPLNIELSHSSGLWCVSPSTGQILSNAFKTSQAVFLIFSVQGSGQFQGFGRMTSDLRYTQTVEWRDSCMRNGGEFGVQWVKRANVSFGQTRSMLNAWNDNQRVQLSRDGQELDPSLGESLLQLWAHPTASYAGAEHSSTTYWGQESRGQQDPQQGIRSQSPQVTMHGQNWPVEGRLQPLAHSSPAYEQGPAAYCKKGVGPSGDGITEDYQNAEGAVSKERRWSVDDGSEGGITTYDCEYQSTDGFYASQVPYNDGNYHA</sequence>
<dbReference type="Gene3D" id="3.10.590.10">
    <property type="entry name" value="ph1033 like domains"/>
    <property type="match status" value="1"/>
</dbReference>
<feature type="compositionally biased region" description="Gly residues" evidence="10">
    <location>
        <begin position="1285"/>
        <end position="1400"/>
    </location>
</feature>
<dbReference type="SMART" id="SM00248">
    <property type="entry name" value="ANK"/>
    <property type="match status" value="2"/>
</dbReference>
<dbReference type="Pfam" id="PF04408">
    <property type="entry name" value="WHD_HA2"/>
    <property type="match status" value="1"/>
</dbReference>
<feature type="region of interest" description="Disordered" evidence="10">
    <location>
        <begin position="1051"/>
        <end position="1076"/>
    </location>
</feature>
<dbReference type="OMA" id="CILANEN"/>
<evidence type="ECO:0000259" key="11">
    <source>
        <dbReference type="PROSITE" id="PS50882"/>
    </source>
</evidence>
<dbReference type="CTD" id="64848"/>
<dbReference type="SMART" id="SM00490">
    <property type="entry name" value="HELICc"/>
    <property type="match status" value="1"/>
</dbReference>
<dbReference type="GO" id="GO:0003723">
    <property type="term" value="F:RNA binding"/>
    <property type="evidence" value="ECO:0007669"/>
    <property type="project" value="UniProtKB-KW"/>
</dbReference>
<evidence type="ECO:0000256" key="2">
    <source>
        <dbReference type="ARBA" id="ARBA00008792"/>
    </source>
</evidence>
<dbReference type="GeneID" id="119741080"/>
<feature type="compositionally biased region" description="Polar residues" evidence="10">
    <location>
        <begin position="1162"/>
        <end position="1194"/>
    </location>
</feature>
<dbReference type="CDD" id="cd21134">
    <property type="entry name" value="YTH"/>
    <property type="match status" value="1"/>
</dbReference>
<feature type="compositionally biased region" description="Polar residues" evidence="10">
    <location>
        <begin position="1404"/>
        <end position="1420"/>
    </location>
</feature>
<evidence type="ECO:0000256" key="8">
    <source>
        <dbReference type="ARBA" id="ARBA00023242"/>
    </source>
</evidence>
<evidence type="ECO:0000256" key="10">
    <source>
        <dbReference type="SAM" id="MobiDB-lite"/>
    </source>
</evidence>
<dbReference type="SUPFAM" id="SSF82708">
    <property type="entry name" value="R3H domain"/>
    <property type="match status" value="1"/>
</dbReference>
<accession>A0A914BA06</accession>
<dbReference type="PROSITE" id="PS50297">
    <property type="entry name" value="ANK_REP_REGION"/>
    <property type="match status" value="1"/>
</dbReference>
<evidence type="ECO:0000256" key="9">
    <source>
        <dbReference type="PROSITE-ProRule" id="PRU00023"/>
    </source>
</evidence>
<organism evidence="15 16">
    <name type="scientific">Patiria miniata</name>
    <name type="common">Bat star</name>
    <name type="synonym">Asterina miniata</name>
    <dbReference type="NCBI Taxonomy" id="46514"/>
    <lineage>
        <taxon>Eukaryota</taxon>
        <taxon>Metazoa</taxon>
        <taxon>Echinodermata</taxon>
        <taxon>Eleutherozoa</taxon>
        <taxon>Asterozoa</taxon>
        <taxon>Asteroidea</taxon>
        <taxon>Valvatacea</taxon>
        <taxon>Valvatida</taxon>
        <taxon>Asterinidae</taxon>
        <taxon>Patiria</taxon>
    </lineage>
</organism>
<dbReference type="PANTHER" id="PTHR18934">
    <property type="entry name" value="ATP-DEPENDENT RNA HELICASE"/>
    <property type="match status" value="1"/>
</dbReference>
<dbReference type="Proteomes" id="UP000887568">
    <property type="component" value="Unplaced"/>
</dbReference>
<keyword evidence="3" id="KW-0547">Nucleotide-binding</keyword>
<dbReference type="GO" id="GO:0005634">
    <property type="term" value="C:nucleus"/>
    <property type="evidence" value="ECO:0007669"/>
    <property type="project" value="UniProtKB-SubCell"/>
</dbReference>
<dbReference type="InterPro" id="IPR011545">
    <property type="entry name" value="DEAD/DEAH_box_helicase_dom"/>
</dbReference>
<dbReference type="PROSITE" id="PS50088">
    <property type="entry name" value="ANK_REPEAT"/>
    <property type="match status" value="1"/>
</dbReference>
<dbReference type="PANTHER" id="PTHR18934:SF213">
    <property type="entry name" value="3'-5' RNA HELICASE YTHDC2"/>
    <property type="match status" value="1"/>
</dbReference>
<dbReference type="EnsemblMetazoa" id="XM_038216742.1">
    <property type="protein sequence ID" value="XP_038072670.1"/>
    <property type="gene ID" value="LOC119741080"/>
</dbReference>
<dbReference type="FunFam" id="3.30.1370.50:FF:000002">
    <property type="entry name" value="Immunoglobulin mu DNA-binding protein 2"/>
    <property type="match status" value="1"/>
</dbReference>
<feature type="compositionally biased region" description="Acidic residues" evidence="10">
    <location>
        <begin position="1063"/>
        <end position="1073"/>
    </location>
</feature>
<dbReference type="InterPro" id="IPR007275">
    <property type="entry name" value="YTH_domain"/>
</dbReference>
<dbReference type="PROSITE" id="PS51194">
    <property type="entry name" value="HELICASE_CTER"/>
    <property type="match status" value="1"/>
</dbReference>
<dbReference type="Pfam" id="PF07717">
    <property type="entry name" value="OB_NTP_bind"/>
    <property type="match status" value="1"/>
</dbReference>
<evidence type="ECO:0000256" key="4">
    <source>
        <dbReference type="ARBA" id="ARBA00022801"/>
    </source>
</evidence>
<dbReference type="PROSITE" id="PS51192">
    <property type="entry name" value="HELICASE_ATP_BIND_1"/>
    <property type="match status" value="1"/>
</dbReference>
<dbReference type="Gene3D" id="3.30.1370.50">
    <property type="entry name" value="R3H-like domain"/>
    <property type="match status" value="1"/>
</dbReference>
<dbReference type="Pfam" id="PF21010">
    <property type="entry name" value="HA2_C"/>
    <property type="match status" value="1"/>
</dbReference>
<comment type="similarity">
    <text evidence="2">Belongs to the DEAD box helicase family. DEAH subfamily.</text>
</comment>
<evidence type="ECO:0000256" key="6">
    <source>
        <dbReference type="ARBA" id="ARBA00022840"/>
    </source>
</evidence>
<dbReference type="Gene3D" id="1.20.120.1080">
    <property type="match status" value="1"/>
</dbReference>
<dbReference type="InterPro" id="IPR001374">
    <property type="entry name" value="R3H_dom"/>
</dbReference>
<dbReference type="InterPro" id="IPR002110">
    <property type="entry name" value="Ankyrin_rpt"/>
</dbReference>
<dbReference type="RefSeq" id="XP_038072671.1">
    <property type="nucleotide sequence ID" value="XM_038216743.1"/>
</dbReference>
<dbReference type="Pfam" id="PF01424">
    <property type="entry name" value="R3H"/>
    <property type="match status" value="1"/>
</dbReference>
<dbReference type="SUPFAM" id="SSF48403">
    <property type="entry name" value="Ankyrin repeat"/>
    <property type="match status" value="1"/>
</dbReference>
<feature type="region of interest" description="Disordered" evidence="10">
    <location>
        <begin position="1576"/>
        <end position="1609"/>
    </location>
</feature>
<dbReference type="GO" id="GO:0004386">
    <property type="term" value="F:helicase activity"/>
    <property type="evidence" value="ECO:0007669"/>
    <property type="project" value="UniProtKB-KW"/>
</dbReference>
<dbReference type="FunFam" id="1.20.120.1080:FF:000008">
    <property type="entry name" value="probable ATP-dependent RNA helicase YTHDC2"/>
    <property type="match status" value="1"/>
</dbReference>
<evidence type="ECO:0000259" key="13">
    <source>
        <dbReference type="PROSITE" id="PS51192"/>
    </source>
</evidence>
<dbReference type="GO" id="GO:0005524">
    <property type="term" value="F:ATP binding"/>
    <property type="evidence" value="ECO:0007669"/>
    <property type="project" value="UniProtKB-KW"/>
</dbReference>
<dbReference type="SMART" id="SM00847">
    <property type="entry name" value="HA2"/>
    <property type="match status" value="1"/>
</dbReference>
<dbReference type="Pfam" id="PF12796">
    <property type="entry name" value="Ank_2"/>
    <property type="match status" value="1"/>
</dbReference>
<dbReference type="FunFam" id="3.40.50.300:FF:000284">
    <property type="entry name" value="probable ATP-dependent RNA helicase YTHDC2"/>
    <property type="match status" value="1"/>
</dbReference>
<dbReference type="InterPro" id="IPR007502">
    <property type="entry name" value="Helicase-assoc_dom"/>
</dbReference>
<feature type="domain" description="Helicase C-terminal" evidence="14">
    <location>
        <begin position="584"/>
        <end position="759"/>
    </location>
</feature>
<dbReference type="SMART" id="SM00487">
    <property type="entry name" value="DEXDc"/>
    <property type="match status" value="1"/>
</dbReference>
<dbReference type="Pfam" id="PF00270">
    <property type="entry name" value="DEAD"/>
    <property type="match status" value="1"/>
</dbReference>
<dbReference type="PROSITE" id="PS50882">
    <property type="entry name" value="YTH"/>
    <property type="match status" value="1"/>
</dbReference>
<feature type="region of interest" description="Disordered" evidence="10">
    <location>
        <begin position="1285"/>
        <end position="1427"/>
    </location>
</feature>
<dbReference type="InterPro" id="IPR011709">
    <property type="entry name" value="DEAD-box_helicase_OB_fold"/>
</dbReference>
<keyword evidence="6" id="KW-0067">ATP-binding</keyword>
<dbReference type="InterPro" id="IPR027417">
    <property type="entry name" value="P-loop_NTPase"/>
</dbReference>
<feature type="repeat" description="ANK" evidence="9">
    <location>
        <begin position="483"/>
        <end position="515"/>
    </location>
</feature>
<proteinExistence type="inferred from homology"/>
<feature type="domain" description="Helicase ATP-binding" evidence="13">
    <location>
        <begin position="177"/>
        <end position="343"/>
    </location>
</feature>
<dbReference type="PROSITE" id="PS51061">
    <property type="entry name" value="R3H"/>
    <property type="match status" value="1"/>
</dbReference>
<feature type="domain" description="YTH" evidence="11">
    <location>
        <begin position="1433"/>
        <end position="1565"/>
    </location>
</feature>
<dbReference type="CDD" id="cd18791">
    <property type="entry name" value="SF2_C_RHA"/>
    <property type="match status" value="1"/>
</dbReference>
<dbReference type="FunFam" id="3.40.50.300:FF:000811">
    <property type="entry name" value="probable ATP-dependent RNA helicase YTHDC2"/>
    <property type="match status" value="1"/>
</dbReference>
<keyword evidence="7" id="KW-0694">RNA-binding</keyword>
<evidence type="ECO:0000256" key="1">
    <source>
        <dbReference type="ARBA" id="ARBA00004123"/>
    </source>
</evidence>
<evidence type="ECO:0000256" key="5">
    <source>
        <dbReference type="ARBA" id="ARBA00022806"/>
    </source>
</evidence>
<keyword evidence="4" id="KW-0378">Hydrolase</keyword>
<reference evidence="15" key="1">
    <citation type="submission" date="2022-11" db="UniProtKB">
        <authorList>
            <consortium name="EnsemblMetazoa"/>
        </authorList>
    </citation>
    <scope>IDENTIFICATION</scope>
</reference>
<evidence type="ECO:0000256" key="7">
    <source>
        <dbReference type="ARBA" id="ARBA00022884"/>
    </source>
</evidence>
<dbReference type="Pfam" id="PF04146">
    <property type="entry name" value="YTH"/>
    <property type="match status" value="1"/>
</dbReference>
<protein>
    <recommendedName>
        <fullName evidence="17">RNA helicase</fullName>
    </recommendedName>
</protein>
<dbReference type="InterPro" id="IPR036770">
    <property type="entry name" value="Ankyrin_rpt-contain_sf"/>
</dbReference>
<keyword evidence="8" id="KW-0539">Nucleus</keyword>
<dbReference type="EnsemblMetazoa" id="XM_038216743.1">
    <property type="protein sequence ID" value="XP_038072671.1"/>
    <property type="gene ID" value="LOC119741080"/>
</dbReference>
<dbReference type="Pfam" id="PF00271">
    <property type="entry name" value="Helicase_C"/>
    <property type="match status" value="1"/>
</dbReference>
<dbReference type="SUPFAM" id="SSF52540">
    <property type="entry name" value="P-loop containing nucleoside triphosphate hydrolases"/>
    <property type="match status" value="2"/>
</dbReference>
<feature type="domain" description="R3H" evidence="12">
    <location>
        <begin position="17"/>
        <end position="81"/>
    </location>
</feature>
<feature type="compositionally biased region" description="Polar residues" evidence="10">
    <location>
        <begin position="1202"/>
        <end position="1231"/>
    </location>
</feature>
<dbReference type="GO" id="GO:0003677">
    <property type="term" value="F:DNA binding"/>
    <property type="evidence" value="ECO:0007669"/>
    <property type="project" value="UniProtKB-ARBA"/>
</dbReference>
<dbReference type="Gene3D" id="3.40.50.300">
    <property type="entry name" value="P-loop containing nucleotide triphosphate hydrolases"/>
    <property type="match status" value="2"/>
</dbReference>
<feature type="region of interest" description="Disordered" evidence="10">
    <location>
        <begin position="126"/>
        <end position="153"/>
    </location>
</feature>
<feature type="region of interest" description="Disordered" evidence="10">
    <location>
        <begin position="1147"/>
        <end position="1237"/>
    </location>
</feature>
<evidence type="ECO:0008006" key="17">
    <source>
        <dbReference type="Google" id="ProtNLM"/>
    </source>
</evidence>
<dbReference type="RefSeq" id="XP_038072670.1">
    <property type="nucleotide sequence ID" value="XM_038216742.1"/>
</dbReference>